<dbReference type="Proteomes" id="UP001233999">
    <property type="component" value="Unassembled WGS sequence"/>
</dbReference>
<reference evidence="1" key="2">
    <citation type="submission" date="2023-05" db="EMBL/GenBank/DDBJ databases">
        <authorList>
            <person name="Fouks B."/>
        </authorList>
    </citation>
    <scope>NUCLEOTIDE SEQUENCE</scope>
    <source>
        <strain evidence="1">Stay&amp;Tobe</strain>
        <tissue evidence="1">Testes</tissue>
    </source>
</reference>
<feature type="non-terminal residue" evidence="1">
    <location>
        <position position="1"/>
    </location>
</feature>
<organism evidence="1 2">
    <name type="scientific">Diploptera punctata</name>
    <name type="common">Pacific beetle cockroach</name>
    <dbReference type="NCBI Taxonomy" id="6984"/>
    <lineage>
        <taxon>Eukaryota</taxon>
        <taxon>Metazoa</taxon>
        <taxon>Ecdysozoa</taxon>
        <taxon>Arthropoda</taxon>
        <taxon>Hexapoda</taxon>
        <taxon>Insecta</taxon>
        <taxon>Pterygota</taxon>
        <taxon>Neoptera</taxon>
        <taxon>Polyneoptera</taxon>
        <taxon>Dictyoptera</taxon>
        <taxon>Blattodea</taxon>
        <taxon>Blaberoidea</taxon>
        <taxon>Blaberidae</taxon>
        <taxon>Diplopterinae</taxon>
        <taxon>Diploptera</taxon>
    </lineage>
</organism>
<dbReference type="EMBL" id="JASPKZ010009609">
    <property type="protein sequence ID" value="KAJ9576607.1"/>
    <property type="molecule type" value="Genomic_DNA"/>
</dbReference>
<proteinExistence type="predicted"/>
<dbReference type="AlphaFoldDB" id="A0AAD7ZA77"/>
<protein>
    <submittedName>
        <fullName evidence="1">Uncharacterized protein</fullName>
    </submittedName>
</protein>
<sequence length="53" mass="6136">RNFHRMRSPALLEVVLQFHIVLKMAVIYFPFPRCANVVVAHSPFICTESSFLC</sequence>
<keyword evidence="2" id="KW-1185">Reference proteome</keyword>
<evidence type="ECO:0000313" key="2">
    <source>
        <dbReference type="Proteomes" id="UP001233999"/>
    </source>
</evidence>
<accession>A0AAD7ZA77</accession>
<reference evidence="1" key="1">
    <citation type="journal article" date="2023" name="IScience">
        <title>Live-bearing cockroach genome reveals convergent evolutionary mechanisms linked to viviparity in insects and beyond.</title>
        <authorList>
            <person name="Fouks B."/>
            <person name="Harrison M.C."/>
            <person name="Mikhailova A.A."/>
            <person name="Marchal E."/>
            <person name="English S."/>
            <person name="Carruthers M."/>
            <person name="Jennings E.C."/>
            <person name="Chiamaka E.L."/>
            <person name="Frigard R.A."/>
            <person name="Pippel M."/>
            <person name="Attardo G.M."/>
            <person name="Benoit J.B."/>
            <person name="Bornberg-Bauer E."/>
            <person name="Tobe S.S."/>
        </authorList>
    </citation>
    <scope>NUCLEOTIDE SEQUENCE</scope>
    <source>
        <strain evidence="1">Stay&amp;Tobe</strain>
    </source>
</reference>
<gene>
    <name evidence="1" type="ORF">L9F63_025494</name>
</gene>
<name>A0AAD7ZA77_DIPPU</name>
<comment type="caution">
    <text evidence="1">The sequence shown here is derived from an EMBL/GenBank/DDBJ whole genome shotgun (WGS) entry which is preliminary data.</text>
</comment>
<evidence type="ECO:0000313" key="1">
    <source>
        <dbReference type="EMBL" id="KAJ9576607.1"/>
    </source>
</evidence>
<feature type="non-terminal residue" evidence="1">
    <location>
        <position position="53"/>
    </location>
</feature>